<gene>
    <name evidence="2" type="ORF">DICVIV_00926</name>
</gene>
<protein>
    <submittedName>
        <fullName evidence="2">Uncharacterized protein</fullName>
    </submittedName>
</protein>
<keyword evidence="1" id="KW-1133">Transmembrane helix</keyword>
<sequence>MPKLCSSCVEKRDFMEVDPPRTEKDFYKNYDPWMGVSTAILLALFFFVITVKSCVRYLIRKWRMHQFYKRASSGEENIVDNENCATDVAA</sequence>
<organism evidence="2 3">
    <name type="scientific">Dictyocaulus viviparus</name>
    <name type="common">Bovine lungworm</name>
    <dbReference type="NCBI Taxonomy" id="29172"/>
    <lineage>
        <taxon>Eukaryota</taxon>
        <taxon>Metazoa</taxon>
        <taxon>Ecdysozoa</taxon>
        <taxon>Nematoda</taxon>
        <taxon>Chromadorea</taxon>
        <taxon>Rhabditida</taxon>
        <taxon>Rhabditina</taxon>
        <taxon>Rhabditomorpha</taxon>
        <taxon>Strongyloidea</taxon>
        <taxon>Metastrongylidae</taxon>
        <taxon>Dictyocaulus</taxon>
    </lineage>
</organism>
<evidence type="ECO:0000256" key="1">
    <source>
        <dbReference type="SAM" id="Phobius"/>
    </source>
</evidence>
<reference evidence="3" key="2">
    <citation type="journal article" date="2016" name="Sci. Rep.">
        <title>Dictyocaulus viviparus genome, variome and transcriptome elucidate lungworm biology and support future intervention.</title>
        <authorList>
            <person name="McNulty S.N."/>
            <person name="Strube C."/>
            <person name="Rosa B.A."/>
            <person name="Martin J.C."/>
            <person name="Tyagi R."/>
            <person name="Choi Y.J."/>
            <person name="Wang Q."/>
            <person name="Hallsworth Pepin K."/>
            <person name="Zhang X."/>
            <person name="Ozersky P."/>
            <person name="Wilson R.K."/>
            <person name="Sternberg P.W."/>
            <person name="Gasser R.B."/>
            <person name="Mitreva M."/>
        </authorList>
    </citation>
    <scope>NUCLEOTIDE SEQUENCE [LARGE SCALE GENOMIC DNA]</scope>
    <source>
        <strain evidence="3">HannoverDv2000</strain>
    </source>
</reference>
<name>A0A0D8Y832_DICVI</name>
<keyword evidence="3" id="KW-1185">Reference proteome</keyword>
<accession>A0A0D8Y832</accession>
<proteinExistence type="predicted"/>
<feature type="transmembrane region" description="Helical" evidence="1">
    <location>
        <begin position="33"/>
        <end position="59"/>
    </location>
</feature>
<dbReference type="Proteomes" id="UP000053766">
    <property type="component" value="Unassembled WGS sequence"/>
</dbReference>
<dbReference type="AlphaFoldDB" id="A0A0D8Y832"/>
<keyword evidence="1" id="KW-0812">Transmembrane</keyword>
<reference evidence="2 3" key="1">
    <citation type="submission" date="2013-11" db="EMBL/GenBank/DDBJ databases">
        <title>Draft genome of the bovine lungworm Dictyocaulus viviparus.</title>
        <authorList>
            <person name="Mitreva M."/>
        </authorList>
    </citation>
    <scope>NUCLEOTIDE SEQUENCE [LARGE SCALE GENOMIC DNA]</scope>
    <source>
        <strain evidence="2 3">HannoverDv2000</strain>
    </source>
</reference>
<evidence type="ECO:0000313" key="3">
    <source>
        <dbReference type="Proteomes" id="UP000053766"/>
    </source>
</evidence>
<dbReference type="EMBL" id="KN716158">
    <property type="protein sequence ID" value="KJH52880.1"/>
    <property type="molecule type" value="Genomic_DNA"/>
</dbReference>
<keyword evidence="1" id="KW-0472">Membrane</keyword>
<evidence type="ECO:0000313" key="2">
    <source>
        <dbReference type="EMBL" id="KJH52880.1"/>
    </source>
</evidence>
<dbReference type="OrthoDB" id="5770929at2759"/>